<comment type="caution">
    <text evidence="10">The sequence shown here is derived from an EMBL/GenBank/DDBJ whole genome shotgun (WGS) entry which is preliminary data.</text>
</comment>
<dbReference type="GO" id="GO:0000122">
    <property type="term" value="P:negative regulation of transcription by RNA polymerase II"/>
    <property type="evidence" value="ECO:0007669"/>
    <property type="project" value="UniProtKB-ARBA"/>
</dbReference>
<dbReference type="Gene3D" id="3.30.160.60">
    <property type="entry name" value="Classic Zinc Finger"/>
    <property type="match status" value="2"/>
</dbReference>
<feature type="region of interest" description="Disordered" evidence="8">
    <location>
        <begin position="111"/>
        <end position="154"/>
    </location>
</feature>
<dbReference type="InterPro" id="IPR036236">
    <property type="entry name" value="Znf_C2H2_sf"/>
</dbReference>
<dbReference type="AlphaFoldDB" id="A0AAN5CD68"/>
<evidence type="ECO:0000256" key="2">
    <source>
        <dbReference type="ARBA" id="ARBA00022723"/>
    </source>
</evidence>
<dbReference type="PROSITE" id="PS50157">
    <property type="entry name" value="ZINC_FINGER_C2H2_2"/>
    <property type="match status" value="3"/>
</dbReference>
<evidence type="ECO:0000256" key="1">
    <source>
        <dbReference type="ARBA" id="ARBA00004123"/>
    </source>
</evidence>
<dbReference type="InterPro" id="IPR013087">
    <property type="entry name" value="Znf_C2H2_type"/>
</dbReference>
<evidence type="ECO:0000259" key="9">
    <source>
        <dbReference type="PROSITE" id="PS50157"/>
    </source>
</evidence>
<keyword evidence="4 7" id="KW-0863">Zinc-finger</keyword>
<feature type="compositionally biased region" description="Basic and acidic residues" evidence="8">
    <location>
        <begin position="133"/>
        <end position="142"/>
    </location>
</feature>
<evidence type="ECO:0000256" key="6">
    <source>
        <dbReference type="ARBA" id="ARBA00023242"/>
    </source>
</evidence>
<dbReference type="GO" id="GO:0005634">
    <property type="term" value="C:nucleus"/>
    <property type="evidence" value="ECO:0007669"/>
    <property type="project" value="UniProtKB-SubCell"/>
</dbReference>
<name>A0AAN5CD68_9BILA</name>
<keyword evidence="11" id="KW-1185">Reference proteome</keyword>
<proteinExistence type="predicted"/>
<dbReference type="PANTHER" id="PTHR16515">
    <property type="entry name" value="PR DOMAIN ZINC FINGER PROTEIN"/>
    <property type="match status" value="1"/>
</dbReference>
<evidence type="ECO:0000256" key="3">
    <source>
        <dbReference type="ARBA" id="ARBA00022737"/>
    </source>
</evidence>
<dbReference type="FunFam" id="3.30.160.60:FF:000446">
    <property type="entry name" value="Zinc finger protein"/>
    <property type="match status" value="1"/>
</dbReference>
<organism evidence="10 11">
    <name type="scientific">Pristionchus mayeri</name>
    <dbReference type="NCBI Taxonomy" id="1317129"/>
    <lineage>
        <taxon>Eukaryota</taxon>
        <taxon>Metazoa</taxon>
        <taxon>Ecdysozoa</taxon>
        <taxon>Nematoda</taxon>
        <taxon>Chromadorea</taxon>
        <taxon>Rhabditida</taxon>
        <taxon>Rhabditina</taxon>
        <taxon>Diplogasteromorpha</taxon>
        <taxon>Diplogasteroidea</taxon>
        <taxon>Neodiplogasteridae</taxon>
        <taxon>Pristionchus</taxon>
    </lineage>
</organism>
<feature type="domain" description="C2H2-type" evidence="9">
    <location>
        <begin position="366"/>
        <end position="389"/>
    </location>
</feature>
<protein>
    <recommendedName>
        <fullName evidence="9">C2H2-type domain-containing protein</fullName>
    </recommendedName>
</protein>
<dbReference type="Pfam" id="PF13912">
    <property type="entry name" value="zf-C2H2_6"/>
    <property type="match status" value="1"/>
</dbReference>
<keyword evidence="2" id="KW-0479">Metal-binding</keyword>
<evidence type="ECO:0000256" key="5">
    <source>
        <dbReference type="ARBA" id="ARBA00022833"/>
    </source>
</evidence>
<keyword evidence="3" id="KW-0677">Repeat</keyword>
<dbReference type="GO" id="GO:0008270">
    <property type="term" value="F:zinc ion binding"/>
    <property type="evidence" value="ECO:0007669"/>
    <property type="project" value="UniProtKB-KW"/>
</dbReference>
<accession>A0AAN5CD68</accession>
<keyword evidence="6" id="KW-0539">Nucleus</keyword>
<comment type="subcellular location">
    <subcellularLocation>
        <location evidence="1">Nucleus</location>
    </subcellularLocation>
</comment>
<evidence type="ECO:0000256" key="8">
    <source>
        <dbReference type="SAM" id="MobiDB-lite"/>
    </source>
</evidence>
<evidence type="ECO:0000256" key="4">
    <source>
        <dbReference type="ARBA" id="ARBA00022771"/>
    </source>
</evidence>
<keyword evidence="5" id="KW-0862">Zinc</keyword>
<dbReference type="PANTHER" id="PTHR16515:SF49">
    <property type="entry name" value="GASTRULA ZINC FINGER PROTEIN XLCGF49.1-LIKE-RELATED"/>
    <property type="match status" value="1"/>
</dbReference>
<feature type="domain" description="C2H2-type" evidence="9">
    <location>
        <begin position="334"/>
        <end position="361"/>
    </location>
</feature>
<dbReference type="EMBL" id="BTRK01000002">
    <property type="protein sequence ID" value="GMR38329.1"/>
    <property type="molecule type" value="Genomic_DNA"/>
</dbReference>
<feature type="non-terminal residue" evidence="10">
    <location>
        <position position="1"/>
    </location>
</feature>
<feature type="domain" description="C2H2-type" evidence="9">
    <location>
        <begin position="391"/>
        <end position="419"/>
    </location>
</feature>
<dbReference type="SMART" id="SM00355">
    <property type="entry name" value="ZnF_C2H2"/>
    <property type="match status" value="3"/>
</dbReference>
<dbReference type="Pfam" id="PF00096">
    <property type="entry name" value="zf-C2H2"/>
    <property type="match status" value="1"/>
</dbReference>
<dbReference type="Proteomes" id="UP001328107">
    <property type="component" value="Unassembled WGS sequence"/>
</dbReference>
<evidence type="ECO:0000313" key="10">
    <source>
        <dbReference type="EMBL" id="GMR38329.1"/>
    </source>
</evidence>
<dbReference type="SUPFAM" id="SSF57667">
    <property type="entry name" value="beta-beta-alpha zinc fingers"/>
    <property type="match status" value="1"/>
</dbReference>
<gene>
    <name evidence="10" type="ORF">PMAYCL1PPCAC_08524</name>
</gene>
<evidence type="ECO:0000256" key="7">
    <source>
        <dbReference type="PROSITE-ProRule" id="PRU00042"/>
    </source>
</evidence>
<dbReference type="InterPro" id="IPR050331">
    <property type="entry name" value="Zinc_finger"/>
</dbReference>
<dbReference type="PROSITE" id="PS00028">
    <property type="entry name" value="ZINC_FINGER_C2H2_1"/>
    <property type="match status" value="3"/>
</dbReference>
<evidence type="ECO:0000313" key="11">
    <source>
        <dbReference type="Proteomes" id="UP001328107"/>
    </source>
</evidence>
<reference evidence="11" key="1">
    <citation type="submission" date="2022-10" db="EMBL/GenBank/DDBJ databases">
        <title>Genome assembly of Pristionchus species.</title>
        <authorList>
            <person name="Yoshida K."/>
            <person name="Sommer R.J."/>
        </authorList>
    </citation>
    <scope>NUCLEOTIDE SEQUENCE [LARGE SCALE GENOMIC DNA]</scope>
    <source>
        <strain evidence="11">RS5460</strain>
    </source>
</reference>
<feature type="compositionally biased region" description="Polar residues" evidence="8">
    <location>
        <begin position="122"/>
        <end position="132"/>
    </location>
</feature>
<sequence length="427" mass="48555">KMDHKREETISPVDLIEEWRRKASNFSSTDRIGNIISRSLEVLKGLVRKEISFPDLEYALESLDLERKLALKHDKAKDTDEVRSLMYGVIESIGVAVNTMISLERIRQGEERAVEDPLMPQRSESTSRPSTSMEHRDEETMPRQKTPIDNTKTTAAPSTTYSIALPTPSAALHSHHTVPSTIPSTVLRRSEDRLVPHVFAAGDNFRLPVPPTSTDSLVKGEQELPMFQPDIQIKEEEVFIDEQMEPTYQNDAMGNGASSSGGWNAFSPPLDQPSTSRMTYPTGIPMGYGSTVMPMRRGFDQSMESPEMYGGMYAQQPPGDQNGQQQPLIADRPFACDECNRSFASLKWLQNHKKTHQELREDRSRFMCMICGQRFTDRSNQRRHIRRQHELNCVPCNEKFDNKSEMENHNRNVHGMRAEMPIAYPTA</sequence>